<comment type="similarity">
    <text evidence="2">Belongs to the NAD(P)-dependent epimerase/dehydratase family. Dihydroflavonol-4-reductase subfamily.</text>
</comment>
<dbReference type="Pfam" id="PF01370">
    <property type="entry name" value="Epimerase"/>
    <property type="match status" value="1"/>
</dbReference>
<dbReference type="InterPro" id="IPR036291">
    <property type="entry name" value="NAD(P)-bd_dom_sf"/>
</dbReference>
<protein>
    <submittedName>
        <fullName evidence="4">Ketoreductase</fullName>
    </submittedName>
</protein>
<dbReference type="Gene3D" id="3.40.50.720">
    <property type="entry name" value="NAD(P)-binding Rossmann-like Domain"/>
    <property type="match status" value="1"/>
</dbReference>
<dbReference type="GO" id="GO:0016616">
    <property type="term" value="F:oxidoreductase activity, acting on the CH-OH group of donors, NAD or NADP as acceptor"/>
    <property type="evidence" value="ECO:0007669"/>
    <property type="project" value="TreeGrafter"/>
</dbReference>
<keyword evidence="5" id="KW-1185">Reference proteome</keyword>
<reference evidence="4" key="1">
    <citation type="journal article" date="2023" name="Mol. Phylogenet. Evol.">
        <title>Genome-scale phylogeny and comparative genomics of the fungal order Sordariales.</title>
        <authorList>
            <person name="Hensen N."/>
            <person name="Bonometti L."/>
            <person name="Westerberg I."/>
            <person name="Brannstrom I.O."/>
            <person name="Guillou S."/>
            <person name="Cros-Aarteil S."/>
            <person name="Calhoun S."/>
            <person name="Haridas S."/>
            <person name="Kuo A."/>
            <person name="Mondo S."/>
            <person name="Pangilinan J."/>
            <person name="Riley R."/>
            <person name="LaButti K."/>
            <person name="Andreopoulos B."/>
            <person name="Lipzen A."/>
            <person name="Chen C."/>
            <person name="Yan M."/>
            <person name="Daum C."/>
            <person name="Ng V."/>
            <person name="Clum A."/>
            <person name="Steindorff A."/>
            <person name="Ohm R.A."/>
            <person name="Martin F."/>
            <person name="Silar P."/>
            <person name="Natvig D.O."/>
            <person name="Lalanne C."/>
            <person name="Gautier V."/>
            <person name="Ament-Velasquez S.L."/>
            <person name="Kruys A."/>
            <person name="Hutchinson M.I."/>
            <person name="Powell A.J."/>
            <person name="Barry K."/>
            <person name="Miller A.N."/>
            <person name="Grigoriev I.V."/>
            <person name="Debuchy R."/>
            <person name="Gladieux P."/>
            <person name="Hiltunen Thoren M."/>
            <person name="Johannesson H."/>
        </authorList>
    </citation>
    <scope>NUCLEOTIDE SEQUENCE</scope>
    <source>
        <strain evidence="4">CBS 118394</strain>
    </source>
</reference>
<dbReference type="PANTHER" id="PTHR10366">
    <property type="entry name" value="NAD DEPENDENT EPIMERASE/DEHYDRATASE"/>
    <property type="match status" value="1"/>
</dbReference>
<evidence type="ECO:0000256" key="2">
    <source>
        <dbReference type="ARBA" id="ARBA00023445"/>
    </source>
</evidence>
<dbReference type="InterPro" id="IPR001509">
    <property type="entry name" value="Epimerase_deHydtase"/>
</dbReference>
<dbReference type="InterPro" id="IPR050425">
    <property type="entry name" value="NAD(P)_dehydrat-like"/>
</dbReference>
<dbReference type="SUPFAM" id="SSF51735">
    <property type="entry name" value="NAD(P)-binding Rossmann-fold domains"/>
    <property type="match status" value="1"/>
</dbReference>
<gene>
    <name evidence="4" type="ORF">B0H66DRAFT_615007</name>
</gene>
<keyword evidence="1" id="KW-0560">Oxidoreductase</keyword>
<feature type="domain" description="NAD-dependent epimerase/dehydratase" evidence="3">
    <location>
        <begin position="23"/>
        <end position="285"/>
    </location>
</feature>
<sequence length="364" mass="39497">MVKVLLTGKPFSVSLVPSEPANVVAGGSGFIASRILDILIEKGYDVVTTVRSAQSGNKILERYPKLSQDRLQYVVVEDITNVNSLTLILTKMCDYQALQSSNRPFDGVIHTAAPFTQTFSDPVKEMLDPAIKGTTAVLKAVKQSAPSVKRVVLTSSFIAMFNPQVAVYDGTSWNPVTRDEAVQNPRFTYSASKTLAEKAAWAFIDSEKPSFDLVSINPPLVFGPLRQHIASLDKVNTSNQRIRDMVQGKFSDKLPPTGIHLWVDVRDVALAHVRALEVPQAGGNRFLVAAGHMSNKKIAEAVIATHPELRSRLPAAEQLVDDTPPNVYGFDNAKAVEVLGITFRSSLRECVGDTVESLAAVGGI</sequence>
<dbReference type="PANTHER" id="PTHR10366:SF564">
    <property type="entry name" value="STEROL-4-ALPHA-CARBOXYLATE 3-DEHYDROGENASE, DECARBOXYLATING"/>
    <property type="match status" value="1"/>
</dbReference>
<dbReference type="Proteomes" id="UP001283341">
    <property type="component" value="Unassembled WGS sequence"/>
</dbReference>
<dbReference type="EMBL" id="JAUEDM010000002">
    <property type="protein sequence ID" value="KAK3324867.1"/>
    <property type="molecule type" value="Genomic_DNA"/>
</dbReference>
<accession>A0AAE0IHK8</accession>
<dbReference type="CDD" id="cd05227">
    <property type="entry name" value="AR_SDR_e"/>
    <property type="match status" value="1"/>
</dbReference>
<evidence type="ECO:0000256" key="1">
    <source>
        <dbReference type="ARBA" id="ARBA00023002"/>
    </source>
</evidence>
<proteinExistence type="inferred from homology"/>
<organism evidence="4 5">
    <name type="scientific">Apodospora peruviana</name>
    <dbReference type="NCBI Taxonomy" id="516989"/>
    <lineage>
        <taxon>Eukaryota</taxon>
        <taxon>Fungi</taxon>
        <taxon>Dikarya</taxon>
        <taxon>Ascomycota</taxon>
        <taxon>Pezizomycotina</taxon>
        <taxon>Sordariomycetes</taxon>
        <taxon>Sordariomycetidae</taxon>
        <taxon>Sordariales</taxon>
        <taxon>Lasiosphaeriaceae</taxon>
        <taxon>Apodospora</taxon>
    </lineage>
</organism>
<comment type="caution">
    <text evidence="4">The sequence shown here is derived from an EMBL/GenBank/DDBJ whole genome shotgun (WGS) entry which is preliminary data.</text>
</comment>
<reference evidence="4" key="2">
    <citation type="submission" date="2023-06" db="EMBL/GenBank/DDBJ databases">
        <authorList>
            <consortium name="Lawrence Berkeley National Laboratory"/>
            <person name="Haridas S."/>
            <person name="Hensen N."/>
            <person name="Bonometti L."/>
            <person name="Westerberg I."/>
            <person name="Brannstrom I.O."/>
            <person name="Guillou S."/>
            <person name="Cros-Aarteil S."/>
            <person name="Calhoun S."/>
            <person name="Kuo A."/>
            <person name="Mondo S."/>
            <person name="Pangilinan J."/>
            <person name="Riley R."/>
            <person name="Labutti K."/>
            <person name="Andreopoulos B."/>
            <person name="Lipzen A."/>
            <person name="Chen C."/>
            <person name="Yanf M."/>
            <person name="Daum C."/>
            <person name="Ng V."/>
            <person name="Clum A."/>
            <person name="Steindorff A."/>
            <person name="Ohm R."/>
            <person name="Martin F."/>
            <person name="Silar P."/>
            <person name="Natvig D."/>
            <person name="Lalanne C."/>
            <person name="Gautier V."/>
            <person name="Ament-Velasquez S.L."/>
            <person name="Kruys A."/>
            <person name="Hutchinson M.I."/>
            <person name="Powell A.J."/>
            <person name="Barry K."/>
            <person name="Miller A.N."/>
            <person name="Grigoriev I.V."/>
            <person name="Debuchy R."/>
            <person name="Gladieux P."/>
            <person name="Thoren M.H."/>
            <person name="Johannesson H."/>
        </authorList>
    </citation>
    <scope>NUCLEOTIDE SEQUENCE</scope>
    <source>
        <strain evidence="4">CBS 118394</strain>
    </source>
</reference>
<evidence type="ECO:0000313" key="5">
    <source>
        <dbReference type="Proteomes" id="UP001283341"/>
    </source>
</evidence>
<dbReference type="AlphaFoldDB" id="A0AAE0IHK8"/>
<evidence type="ECO:0000259" key="3">
    <source>
        <dbReference type="Pfam" id="PF01370"/>
    </source>
</evidence>
<name>A0AAE0IHK8_9PEZI</name>
<evidence type="ECO:0000313" key="4">
    <source>
        <dbReference type="EMBL" id="KAK3324867.1"/>
    </source>
</evidence>